<dbReference type="AlphaFoldDB" id="A0A511QE73"/>
<sequence>MVMPNSIQSTAVNTQSFQAEQKPSEGKLGEKTAQHILTDSKALETASKTDVEANSTLKFKEAKVVQSEGGASVVVRQNSESEQLYVRPKSYRDALLTNLVNSDGVAATNAISENLSTGVNSSPLIKHSLLNPETPIGKLSMLGSHDAGTFAFSRKESGVGSLGSLVPGQFKTQNLNLVQQAEAGATYFDIRVTLSKSSGKHEFFHGPSSAGDAEKHVKDLLQHAVNDSDNIYLLKFDLKKGGSDFLEKVLTEDVNSHLIKKDNDKNIAELKLSDTLHKGKNIGLMLKAPGDDDDFSYKQETHTKWADKNNVKDTVDFLKEFHQESTVSGNKLNIMQTNMPGKGTESVKPLLTRGAEELANTVKDLPPGIISGDYIGLEEGPYGSYMDIINANNDSLINKPKGFMTKI</sequence>
<dbReference type="SUPFAM" id="SSF51695">
    <property type="entry name" value="PLC-like phosphodiesterases"/>
    <property type="match status" value="1"/>
</dbReference>
<evidence type="ECO:0000313" key="3">
    <source>
        <dbReference type="Proteomes" id="UP000321922"/>
    </source>
</evidence>
<dbReference type="PANTHER" id="PTHR13593">
    <property type="match status" value="1"/>
</dbReference>
<feature type="compositionally biased region" description="Polar residues" evidence="1">
    <location>
        <begin position="1"/>
        <end position="21"/>
    </location>
</feature>
<evidence type="ECO:0008006" key="4">
    <source>
        <dbReference type="Google" id="ProtNLM"/>
    </source>
</evidence>
<dbReference type="InterPro" id="IPR051057">
    <property type="entry name" value="PI-PLC_domain"/>
</dbReference>
<dbReference type="RefSeq" id="WP_039982637.1">
    <property type="nucleotide sequence ID" value="NZ_BJXJ01000013.1"/>
</dbReference>
<dbReference type="PANTHER" id="PTHR13593:SF113">
    <property type="entry name" value="SI:DKEY-266F7.9"/>
    <property type="match status" value="1"/>
</dbReference>
<dbReference type="GO" id="GO:0008081">
    <property type="term" value="F:phosphoric diester hydrolase activity"/>
    <property type="evidence" value="ECO:0007669"/>
    <property type="project" value="InterPro"/>
</dbReference>
<feature type="region of interest" description="Disordered" evidence="1">
    <location>
        <begin position="1"/>
        <end position="31"/>
    </location>
</feature>
<reference evidence="2 3" key="1">
    <citation type="submission" date="2019-07" db="EMBL/GenBank/DDBJ databases">
        <title>Whole genome shotgun sequence of Vibrio sagamiensis NBRC 104589.</title>
        <authorList>
            <person name="Hosoyama A."/>
            <person name="Uohara A."/>
            <person name="Ohji S."/>
            <person name="Ichikawa N."/>
        </authorList>
    </citation>
    <scope>NUCLEOTIDE SEQUENCE [LARGE SCALE GENOMIC DNA]</scope>
    <source>
        <strain evidence="2 3">NBRC 104589</strain>
    </source>
</reference>
<dbReference type="Proteomes" id="UP000321922">
    <property type="component" value="Unassembled WGS sequence"/>
</dbReference>
<dbReference type="OrthoDB" id="5932311at2"/>
<accession>A0A511QE73</accession>
<name>A0A511QE73_9VIBR</name>
<keyword evidence="3" id="KW-1185">Reference proteome</keyword>
<dbReference type="GO" id="GO:0006629">
    <property type="term" value="P:lipid metabolic process"/>
    <property type="evidence" value="ECO:0007669"/>
    <property type="project" value="InterPro"/>
</dbReference>
<proteinExistence type="predicted"/>
<dbReference type="InterPro" id="IPR017946">
    <property type="entry name" value="PLC-like_Pdiesterase_TIM-brl"/>
</dbReference>
<evidence type="ECO:0000256" key="1">
    <source>
        <dbReference type="SAM" id="MobiDB-lite"/>
    </source>
</evidence>
<feature type="compositionally biased region" description="Basic and acidic residues" evidence="1">
    <location>
        <begin position="22"/>
        <end position="31"/>
    </location>
</feature>
<protein>
    <recommendedName>
        <fullName evidence="4">Phosphatidylinositol diacylglycerol-lyase</fullName>
    </recommendedName>
</protein>
<gene>
    <name evidence="2" type="ORF">VSA01S_15980</name>
</gene>
<dbReference type="EMBL" id="BJXJ01000013">
    <property type="protein sequence ID" value="GEM75486.1"/>
    <property type="molecule type" value="Genomic_DNA"/>
</dbReference>
<evidence type="ECO:0000313" key="2">
    <source>
        <dbReference type="EMBL" id="GEM75486.1"/>
    </source>
</evidence>
<comment type="caution">
    <text evidence="2">The sequence shown here is derived from an EMBL/GenBank/DDBJ whole genome shotgun (WGS) entry which is preliminary data.</text>
</comment>
<dbReference type="Gene3D" id="3.20.20.190">
    <property type="entry name" value="Phosphatidylinositol (PI) phosphodiesterase"/>
    <property type="match status" value="1"/>
</dbReference>
<organism evidence="2 3">
    <name type="scientific">Vibrio sagamiensis NBRC 104589</name>
    <dbReference type="NCBI Taxonomy" id="1219064"/>
    <lineage>
        <taxon>Bacteria</taxon>
        <taxon>Pseudomonadati</taxon>
        <taxon>Pseudomonadota</taxon>
        <taxon>Gammaproteobacteria</taxon>
        <taxon>Vibrionales</taxon>
        <taxon>Vibrionaceae</taxon>
        <taxon>Vibrio</taxon>
    </lineage>
</organism>